<dbReference type="Pfam" id="PF11716">
    <property type="entry name" value="MDMPI_N"/>
    <property type="match status" value="1"/>
</dbReference>
<accession>A0ABX1SK25</accession>
<comment type="caution">
    <text evidence="2">The sequence shown here is derived from an EMBL/GenBank/DDBJ whole genome shotgun (WGS) entry which is preliminary data.</text>
</comment>
<feature type="domain" description="Mycothiol-dependent maleylpyruvate isomerase metal-binding" evidence="1">
    <location>
        <begin position="10"/>
        <end position="137"/>
    </location>
</feature>
<dbReference type="InterPro" id="IPR024344">
    <property type="entry name" value="MDMPI_metal-binding"/>
</dbReference>
<evidence type="ECO:0000313" key="3">
    <source>
        <dbReference type="Proteomes" id="UP000820669"/>
    </source>
</evidence>
<dbReference type="SUPFAM" id="SSF109854">
    <property type="entry name" value="DinB/YfiT-like putative metalloenzymes"/>
    <property type="match status" value="1"/>
</dbReference>
<organism evidence="2 3">
    <name type="scientific">Pseudonocardia acidicola</name>
    <dbReference type="NCBI Taxonomy" id="2724939"/>
    <lineage>
        <taxon>Bacteria</taxon>
        <taxon>Bacillati</taxon>
        <taxon>Actinomycetota</taxon>
        <taxon>Actinomycetes</taxon>
        <taxon>Pseudonocardiales</taxon>
        <taxon>Pseudonocardiaceae</taxon>
        <taxon>Pseudonocardia</taxon>
    </lineage>
</organism>
<dbReference type="EMBL" id="JAAXLA010000109">
    <property type="protein sequence ID" value="NMI01920.1"/>
    <property type="molecule type" value="Genomic_DNA"/>
</dbReference>
<evidence type="ECO:0000313" key="2">
    <source>
        <dbReference type="EMBL" id="NMI01920.1"/>
    </source>
</evidence>
<dbReference type="InterPro" id="IPR034660">
    <property type="entry name" value="DinB/YfiT-like"/>
</dbReference>
<evidence type="ECO:0000259" key="1">
    <source>
        <dbReference type="Pfam" id="PF11716"/>
    </source>
</evidence>
<dbReference type="Proteomes" id="UP000820669">
    <property type="component" value="Unassembled WGS sequence"/>
</dbReference>
<sequence>MTTTAIARSREAAAFLDARRHTAPDAVSACVGWTAHEVTAHLAAAAAEVTRHLEPYLAGEPVPPTRTFEEREPPYRAMDDATLCRRLEIEEERMRSVLAQVLDQEPDAVIPWTGRHMAVAKFLPHLRNEFALHRWDVVGDDDAGDELLAQPELTEHAVAVLGAILVRRGRERDPAPDQDLHVRLRAGAAPDVRLVVEAGRARLELARDRADEPYVELDPAARTLLIWGRRPDRRGRFRSHVDQPTLGRLLALLSGY</sequence>
<name>A0ABX1SK25_9PSEU</name>
<proteinExistence type="predicted"/>
<keyword evidence="3" id="KW-1185">Reference proteome</keyword>
<reference evidence="2 3" key="1">
    <citation type="submission" date="2020-04" db="EMBL/GenBank/DDBJ databases">
        <authorList>
            <person name="Klaysubun C."/>
            <person name="Duangmal K."/>
            <person name="Lipun K."/>
        </authorList>
    </citation>
    <scope>NUCLEOTIDE SEQUENCE [LARGE SCALE GENOMIC DNA]</scope>
    <source>
        <strain evidence="2 3">K10HN5</strain>
    </source>
</reference>
<protein>
    <recommendedName>
        <fullName evidence="1">Mycothiol-dependent maleylpyruvate isomerase metal-binding domain-containing protein</fullName>
    </recommendedName>
</protein>
<dbReference type="RefSeq" id="WP_169385430.1">
    <property type="nucleotide sequence ID" value="NZ_JAAXLA010000109.1"/>
</dbReference>
<dbReference type="Gene3D" id="1.20.120.450">
    <property type="entry name" value="dinb family like domain"/>
    <property type="match status" value="1"/>
</dbReference>
<gene>
    <name evidence="2" type="ORF">HF526_32175</name>
</gene>